<protein>
    <submittedName>
        <fullName evidence="6">Efflux RND transporter periplasmic adaptor subunit</fullName>
    </submittedName>
</protein>
<name>A0A5R9G857_9BACL</name>
<evidence type="ECO:0000256" key="1">
    <source>
        <dbReference type="ARBA" id="ARBA00009477"/>
    </source>
</evidence>
<dbReference type="PROSITE" id="PS51257">
    <property type="entry name" value="PROKAR_LIPOPROTEIN"/>
    <property type="match status" value="1"/>
</dbReference>
<dbReference type="Proteomes" id="UP000309676">
    <property type="component" value="Unassembled WGS sequence"/>
</dbReference>
<reference evidence="6 7" key="1">
    <citation type="submission" date="2019-05" db="EMBL/GenBank/DDBJ databases">
        <authorList>
            <person name="Narsing Rao M.P."/>
            <person name="Li W.J."/>
        </authorList>
    </citation>
    <scope>NUCLEOTIDE SEQUENCE [LARGE SCALE GENOMIC DNA]</scope>
    <source>
        <strain evidence="6 7">SYSU_K30003</strain>
    </source>
</reference>
<dbReference type="Pfam" id="PF25989">
    <property type="entry name" value="YknX_C"/>
    <property type="match status" value="1"/>
</dbReference>
<accession>A0A5R9G857</accession>
<dbReference type="Gene3D" id="1.10.287.470">
    <property type="entry name" value="Helix hairpin bin"/>
    <property type="match status" value="1"/>
</dbReference>
<dbReference type="Gene3D" id="2.40.50.100">
    <property type="match status" value="1"/>
</dbReference>
<comment type="caution">
    <text evidence="6">The sequence shown here is derived from an EMBL/GenBank/DDBJ whole genome shotgun (WGS) entry which is preliminary data.</text>
</comment>
<dbReference type="PANTHER" id="PTHR30469">
    <property type="entry name" value="MULTIDRUG RESISTANCE PROTEIN MDTA"/>
    <property type="match status" value="1"/>
</dbReference>
<gene>
    <name evidence="6" type="ORF">FE782_19525</name>
</gene>
<dbReference type="Pfam" id="PF25954">
    <property type="entry name" value="Beta-barrel_RND_2"/>
    <property type="match status" value="1"/>
</dbReference>
<feature type="domain" description="YknX-like C-terminal permuted SH3-like" evidence="5">
    <location>
        <begin position="351"/>
        <end position="418"/>
    </location>
</feature>
<dbReference type="GO" id="GO:1990281">
    <property type="term" value="C:efflux pump complex"/>
    <property type="evidence" value="ECO:0007669"/>
    <property type="project" value="TreeGrafter"/>
</dbReference>
<organism evidence="6 7">
    <name type="scientific">Paenibacillus antri</name>
    <dbReference type="NCBI Taxonomy" id="2582848"/>
    <lineage>
        <taxon>Bacteria</taxon>
        <taxon>Bacillati</taxon>
        <taxon>Bacillota</taxon>
        <taxon>Bacilli</taxon>
        <taxon>Bacillales</taxon>
        <taxon>Paenibacillaceae</taxon>
        <taxon>Paenibacillus</taxon>
    </lineage>
</organism>
<feature type="domain" description="CusB-like beta-barrel" evidence="4">
    <location>
        <begin position="273"/>
        <end position="346"/>
    </location>
</feature>
<keyword evidence="3" id="KW-0732">Signal</keyword>
<dbReference type="PANTHER" id="PTHR30469:SF15">
    <property type="entry name" value="HLYD FAMILY OF SECRETION PROTEINS"/>
    <property type="match status" value="1"/>
</dbReference>
<evidence type="ECO:0000259" key="4">
    <source>
        <dbReference type="Pfam" id="PF25954"/>
    </source>
</evidence>
<dbReference type="InterPro" id="IPR058792">
    <property type="entry name" value="Beta-barrel_RND_2"/>
</dbReference>
<feature type="chain" id="PRO_5039057737" evidence="3">
    <location>
        <begin position="38"/>
        <end position="421"/>
    </location>
</feature>
<keyword evidence="7" id="KW-1185">Reference proteome</keyword>
<evidence type="ECO:0000313" key="7">
    <source>
        <dbReference type="Proteomes" id="UP000309676"/>
    </source>
</evidence>
<feature type="coiled-coil region" evidence="2">
    <location>
        <begin position="136"/>
        <end position="238"/>
    </location>
</feature>
<dbReference type="Gene3D" id="2.40.30.170">
    <property type="match status" value="1"/>
</dbReference>
<dbReference type="GO" id="GO:0015562">
    <property type="term" value="F:efflux transmembrane transporter activity"/>
    <property type="evidence" value="ECO:0007669"/>
    <property type="project" value="TreeGrafter"/>
</dbReference>
<dbReference type="Gene3D" id="2.40.420.20">
    <property type="match status" value="1"/>
</dbReference>
<dbReference type="InterPro" id="IPR006143">
    <property type="entry name" value="RND_pump_MFP"/>
</dbReference>
<dbReference type="SUPFAM" id="SSF111369">
    <property type="entry name" value="HlyD-like secretion proteins"/>
    <property type="match status" value="1"/>
</dbReference>
<dbReference type="InterPro" id="IPR058637">
    <property type="entry name" value="YknX-like_C"/>
</dbReference>
<evidence type="ECO:0000256" key="2">
    <source>
        <dbReference type="SAM" id="Coils"/>
    </source>
</evidence>
<keyword evidence="2" id="KW-0175">Coiled coil</keyword>
<dbReference type="EMBL" id="VCIW01000014">
    <property type="protein sequence ID" value="TLS50556.1"/>
    <property type="molecule type" value="Genomic_DNA"/>
</dbReference>
<dbReference type="RefSeq" id="WP_138195923.1">
    <property type="nucleotide sequence ID" value="NZ_VCIW01000014.1"/>
</dbReference>
<feature type="signal peptide" evidence="3">
    <location>
        <begin position="1"/>
        <end position="37"/>
    </location>
</feature>
<sequence length="421" mass="46055">MKLWSKEQGGAALRIGALTALALSAALVTGCSLQPAAADDTNGAQEAPQTKIVRIEKVGKTKIGEPLEQVADVLASVQIDVFAKTSAEVEAVLKKRGDWVEAGETIVQLKQDDALLALESAELGLRSAQRTFATGDQEIANQKLQMKNQIARMEQQAKDLEENYNLMLNEFELGNVTQRELDQTKTNLTLLQSDLDLLKKQEAAMDAKLTMEQYEIQLKQAQLQYEQAERQMENYNIKAPISGLLTELPLEVAMTTQPGTKALQVVKTDPLKVKAELTQSAADAVRGKTELTFYVPGVTEAASGTVAFLSPVMNAATKSYTLELEVPNKDNKLMPGMKAQVLLSEEEDQVVVAVPTSSIVREGSENYVFVLKGDTVERRQVKLGRINETMQEVLSGVSEGEDLVISGQHQLNDQEKVQLAQ</sequence>
<evidence type="ECO:0000313" key="6">
    <source>
        <dbReference type="EMBL" id="TLS50556.1"/>
    </source>
</evidence>
<proteinExistence type="inferred from homology"/>
<dbReference type="OrthoDB" id="1633529at2"/>
<evidence type="ECO:0000256" key="3">
    <source>
        <dbReference type="SAM" id="SignalP"/>
    </source>
</evidence>
<dbReference type="AlphaFoldDB" id="A0A5R9G857"/>
<evidence type="ECO:0000259" key="5">
    <source>
        <dbReference type="Pfam" id="PF25989"/>
    </source>
</evidence>
<comment type="similarity">
    <text evidence="1">Belongs to the membrane fusion protein (MFP) (TC 8.A.1) family.</text>
</comment>
<dbReference type="NCBIfam" id="TIGR01730">
    <property type="entry name" value="RND_mfp"/>
    <property type="match status" value="1"/>
</dbReference>